<name>A0A1C2DK75_9HYPH</name>
<dbReference type="InterPro" id="IPR004104">
    <property type="entry name" value="Gfo/Idh/MocA-like_OxRdtase_C"/>
</dbReference>
<dbReference type="SUPFAM" id="SSF51735">
    <property type="entry name" value="NAD(P)-binding Rossmann-fold domains"/>
    <property type="match status" value="1"/>
</dbReference>
<dbReference type="InterPro" id="IPR036291">
    <property type="entry name" value="NAD(P)-bd_dom_sf"/>
</dbReference>
<dbReference type="STRING" id="1566387.QV13_20665"/>
<feature type="domain" description="Gfo/Idh/MocA-like oxidoreductase C-terminal" evidence="2">
    <location>
        <begin position="137"/>
        <end position="342"/>
    </location>
</feature>
<organism evidence="3 4">
    <name type="scientific">Mesorhizobium hungaricum</name>
    <dbReference type="NCBI Taxonomy" id="1566387"/>
    <lineage>
        <taxon>Bacteria</taxon>
        <taxon>Pseudomonadati</taxon>
        <taxon>Pseudomonadota</taxon>
        <taxon>Alphaproteobacteria</taxon>
        <taxon>Hyphomicrobiales</taxon>
        <taxon>Phyllobacteriaceae</taxon>
        <taxon>Mesorhizobium</taxon>
    </lineage>
</organism>
<keyword evidence="4" id="KW-1185">Reference proteome</keyword>
<dbReference type="PANTHER" id="PTHR43249:SF1">
    <property type="entry name" value="D-GLUCOSIDE 3-DEHYDROGENASE"/>
    <property type="match status" value="1"/>
</dbReference>
<dbReference type="OrthoDB" id="9781031at2"/>
<dbReference type="Gene3D" id="3.40.50.720">
    <property type="entry name" value="NAD(P)-binding Rossmann-like Domain"/>
    <property type="match status" value="1"/>
</dbReference>
<feature type="domain" description="Gfo/Idh/MocA-like oxidoreductase N-terminal" evidence="1">
    <location>
        <begin position="5"/>
        <end position="122"/>
    </location>
</feature>
<dbReference type="Gene3D" id="3.30.360.10">
    <property type="entry name" value="Dihydrodipicolinate Reductase, domain 2"/>
    <property type="match status" value="1"/>
</dbReference>
<evidence type="ECO:0000259" key="2">
    <source>
        <dbReference type="Pfam" id="PF02894"/>
    </source>
</evidence>
<dbReference type="Proteomes" id="UP000094412">
    <property type="component" value="Unassembled WGS sequence"/>
</dbReference>
<dbReference type="InterPro" id="IPR000683">
    <property type="entry name" value="Gfo/Idh/MocA-like_OxRdtase_N"/>
</dbReference>
<proteinExistence type="predicted"/>
<sequence>MDRWKFGLVGCGRIAKRHSELLGHKAVPGASLGAVCDVVPERAKAIADEFGVPWFVDMHEMMRSGLVNAVSVLTESGKHPDQVIELAGYGMPIVVEKPMALSLDDADRMILACEEANVRLFVVKQNRFNVPVIKLRDALQRGRFGKLVLGTVRVRWCRPQSYYDQASWRGTWALDGGVLTNQASHHIDLLEWMMGEVESVQGMATTSLAHIEAEDTAIATLKFASGALGVIEATTAARPTDLEGSLSILGSEGTVVIGGFAVNKMLTWRFTHEEEGDAEVLERYSVNPPSVYGFGHQAYYQHVVDCLDRSVPHLVDGTQGRRSLQLIHAIYKSIETGQRIDLKSAPVFPLLGRRDG</sequence>
<dbReference type="PANTHER" id="PTHR43249">
    <property type="entry name" value="UDP-N-ACETYL-2-AMINO-2-DEOXY-D-GLUCURONATE OXIDASE"/>
    <property type="match status" value="1"/>
</dbReference>
<dbReference type="AlphaFoldDB" id="A0A1C2DK75"/>
<accession>A0A1C2DK75</accession>
<dbReference type="InterPro" id="IPR052515">
    <property type="entry name" value="Gfo/Idh/MocA_Oxidoreductase"/>
</dbReference>
<dbReference type="EMBL" id="MDEO01000035">
    <property type="protein sequence ID" value="OCX15164.1"/>
    <property type="molecule type" value="Genomic_DNA"/>
</dbReference>
<dbReference type="GO" id="GO:0000166">
    <property type="term" value="F:nucleotide binding"/>
    <property type="evidence" value="ECO:0007669"/>
    <property type="project" value="InterPro"/>
</dbReference>
<evidence type="ECO:0000313" key="3">
    <source>
        <dbReference type="EMBL" id="OCX15164.1"/>
    </source>
</evidence>
<dbReference type="Pfam" id="PF02894">
    <property type="entry name" value="GFO_IDH_MocA_C"/>
    <property type="match status" value="1"/>
</dbReference>
<dbReference type="RefSeq" id="WP_024925192.1">
    <property type="nucleotide sequence ID" value="NZ_MDEO01000035.1"/>
</dbReference>
<comment type="caution">
    <text evidence="3">The sequence shown here is derived from an EMBL/GenBank/DDBJ whole genome shotgun (WGS) entry which is preliminary data.</text>
</comment>
<reference evidence="3 4" key="1">
    <citation type="submission" date="2016-08" db="EMBL/GenBank/DDBJ databases">
        <title>Whole genome sequence of Mesorhizobium sp. strain UASWS1009 isolated from industrial sewage.</title>
        <authorList>
            <person name="Crovadore J."/>
            <person name="Calmin G."/>
            <person name="Chablais R."/>
            <person name="Cochard B."/>
            <person name="Lefort F."/>
        </authorList>
    </citation>
    <scope>NUCLEOTIDE SEQUENCE [LARGE SCALE GENOMIC DNA]</scope>
    <source>
        <strain evidence="3 4">UASWS1009</strain>
    </source>
</reference>
<gene>
    <name evidence="3" type="ORF">QV13_20665</name>
</gene>
<dbReference type="SUPFAM" id="SSF55347">
    <property type="entry name" value="Glyceraldehyde-3-phosphate dehydrogenase-like, C-terminal domain"/>
    <property type="match status" value="1"/>
</dbReference>
<evidence type="ECO:0000313" key="4">
    <source>
        <dbReference type="Proteomes" id="UP000094412"/>
    </source>
</evidence>
<evidence type="ECO:0000259" key="1">
    <source>
        <dbReference type="Pfam" id="PF01408"/>
    </source>
</evidence>
<dbReference type="Pfam" id="PF01408">
    <property type="entry name" value="GFO_IDH_MocA"/>
    <property type="match status" value="1"/>
</dbReference>
<protein>
    <submittedName>
        <fullName evidence="3">Oxidoreductase</fullName>
    </submittedName>
</protein>